<keyword evidence="1" id="KW-0812">Transmembrane</keyword>
<feature type="transmembrane region" description="Helical" evidence="1">
    <location>
        <begin position="58"/>
        <end position="79"/>
    </location>
</feature>
<evidence type="ECO:0000313" key="2">
    <source>
        <dbReference type="EMBL" id="VAW77073.1"/>
    </source>
</evidence>
<proteinExistence type="predicted"/>
<organism evidence="2">
    <name type="scientific">hydrothermal vent metagenome</name>
    <dbReference type="NCBI Taxonomy" id="652676"/>
    <lineage>
        <taxon>unclassified sequences</taxon>
        <taxon>metagenomes</taxon>
        <taxon>ecological metagenomes</taxon>
    </lineage>
</organism>
<sequence>MKRAILTLLIPPFAACRFGCAGCCAAPIGVFWVASITSIIYGLTGGPTNLMGPSINTVLLGIGMWGVASVWAAITIRGADDDKCERRSSTLCSKIMPQNDESDPFDEVRKTR</sequence>
<dbReference type="EMBL" id="UOFN01000073">
    <property type="protein sequence ID" value="VAW77073.1"/>
    <property type="molecule type" value="Genomic_DNA"/>
</dbReference>
<keyword evidence="1" id="KW-0472">Membrane</keyword>
<dbReference type="AlphaFoldDB" id="A0A3B0YLQ1"/>
<protein>
    <submittedName>
        <fullName evidence="2">Uncharacterized protein</fullName>
    </submittedName>
</protein>
<keyword evidence="1" id="KW-1133">Transmembrane helix</keyword>
<accession>A0A3B0YLQ1</accession>
<name>A0A3B0YLQ1_9ZZZZ</name>
<evidence type="ECO:0000256" key="1">
    <source>
        <dbReference type="SAM" id="Phobius"/>
    </source>
</evidence>
<gene>
    <name evidence="2" type="ORF">MNBD_GAMMA15-1064</name>
</gene>
<reference evidence="2" key="1">
    <citation type="submission" date="2018-06" db="EMBL/GenBank/DDBJ databases">
        <authorList>
            <person name="Zhirakovskaya E."/>
        </authorList>
    </citation>
    <scope>NUCLEOTIDE SEQUENCE</scope>
</reference>